<evidence type="ECO:0000313" key="7">
    <source>
        <dbReference type="Proteomes" id="UP000054608"/>
    </source>
</evidence>
<dbReference type="OrthoDB" id="5645701at2"/>
<name>A0A0W0XW99_9GAMM</name>
<dbReference type="EMBL" id="LNYT01000007">
    <property type="protein sequence ID" value="KTD49032.1"/>
    <property type="molecule type" value="Genomic_DNA"/>
</dbReference>
<dbReference type="SUPFAM" id="SSF50475">
    <property type="entry name" value="FMN-binding split barrel"/>
    <property type="match status" value="1"/>
</dbReference>
<protein>
    <submittedName>
        <fullName evidence="6">Pyridoxamine 5'-phosphate oxidase</fullName>
    </submittedName>
</protein>
<dbReference type="GO" id="GO:0008615">
    <property type="term" value="P:pyridoxine biosynthetic process"/>
    <property type="evidence" value="ECO:0007669"/>
    <property type="project" value="InterPro"/>
</dbReference>
<evidence type="ECO:0000256" key="4">
    <source>
        <dbReference type="PIRSR" id="PIRSR000190-2"/>
    </source>
</evidence>
<dbReference type="PANTHER" id="PTHR10851:SF4">
    <property type="entry name" value="PYRIDOXAL 5'-PHOSPHATE SYNTHASE"/>
    <property type="match status" value="1"/>
</dbReference>
<feature type="binding site" evidence="4">
    <location>
        <position position="66"/>
    </location>
    <ligand>
        <name>FMN</name>
        <dbReference type="ChEBI" id="CHEBI:58210"/>
    </ligand>
</feature>
<keyword evidence="3" id="KW-0560">Oxidoreductase</keyword>
<dbReference type="Gene3D" id="2.30.110.10">
    <property type="entry name" value="Electron Transport, Fmn-binding Protein, Chain A"/>
    <property type="match status" value="1"/>
</dbReference>
<dbReference type="InterPro" id="IPR000659">
    <property type="entry name" value="Pyridox_Oxase"/>
</dbReference>
<keyword evidence="1" id="KW-0285">Flavoprotein</keyword>
<feature type="domain" description="Pyridoxamine 5'-phosphate oxidase N-terminal" evidence="5">
    <location>
        <begin position="25"/>
        <end position="142"/>
    </location>
</feature>
<evidence type="ECO:0000313" key="6">
    <source>
        <dbReference type="EMBL" id="KTD49032.1"/>
    </source>
</evidence>
<keyword evidence="7" id="KW-1185">Reference proteome</keyword>
<keyword evidence="2 4" id="KW-0288">FMN</keyword>
<dbReference type="PATRIC" id="fig|458.5.peg.1429"/>
<evidence type="ECO:0000259" key="5">
    <source>
        <dbReference type="Pfam" id="PF01243"/>
    </source>
</evidence>
<dbReference type="PANTHER" id="PTHR10851">
    <property type="entry name" value="PYRIDOXINE-5-PHOSPHATE OXIDASE"/>
    <property type="match status" value="1"/>
</dbReference>
<dbReference type="InterPro" id="IPR012349">
    <property type="entry name" value="Split_barrel_FMN-bd"/>
</dbReference>
<feature type="binding site" evidence="4">
    <location>
        <begin position="60"/>
        <end position="61"/>
    </location>
    <ligand>
        <name>FMN</name>
        <dbReference type="ChEBI" id="CHEBI:58210"/>
    </ligand>
</feature>
<proteinExistence type="predicted"/>
<gene>
    <name evidence="6" type="ORF">Lrub_1383</name>
</gene>
<dbReference type="STRING" id="458.Lrub_1383"/>
<evidence type="ECO:0000256" key="2">
    <source>
        <dbReference type="ARBA" id="ARBA00022643"/>
    </source>
</evidence>
<evidence type="ECO:0000256" key="1">
    <source>
        <dbReference type="ARBA" id="ARBA00022630"/>
    </source>
</evidence>
<accession>A0A0W0XW99</accession>
<dbReference type="GO" id="GO:0010181">
    <property type="term" value="F:FMN binding"/>
    <property type="evidence" value="ECO:0007669"/>
    <property type="project" value="InterPro"/>
</dbReference>
<dbReference type="Proteomes" id="UP000054608">
    <property type="component" value="Unassembled WGS sequence"/>
</dbReference>
<feature type="binding site" evidence="4">
    <location>
        <position position="67"/>
    </location>
    <ligand>
        <name>FMN</name>
        <dbReference type="ChEBI" id="CHEBI:58210"/>
    </ligand>
</feature>
<organism evidence="6 7">
    <name type="scientific">Legionella rubrilucens</name>
    <dbReference type="NCBI Taxonomy" id="458"/>
    <lineage>
        <taxon>Bacteria</taxon>
        <taxon>Pseudomonadati</taxon>
        <taxon>Pseudomonadota</taxon>
        <taxon>Gammaproteobacteria</taxon>
        <taxon>Legionellales</taxon>
        <taxon>Legionellaceae</taxon>
        <taxon>Legionella</taxon>
    </lineage>
</organism>
<dbReference type="InterPro" id="IPR011576">
    <property type="entry name" value="Pyridox_Oxase_N"/>
</dbReference>
<comment type="cofactor">
    <cofactor evidence="4">
        <name>FMN</name>
        <dbReference type="ChEBI" id="CHEBI:58210"/>
    </cofactor>
    <text evidence="4">Binds 1 FMN per subunit.</text>
</comment>
<reference evidence="6 7" key="1">
    <citation type="submission" date="2015-11" db="EMBL/GenBank/DDBJ databases">
        <title>Genomic analysis of 38 Legionella species identifies large and diverse effector repertoires.</title>
        <authorList>
            <person name="Burstein D."/>
            <person name="Amaro F."/>
            <person name="Zusman T."/>
            <person name="Lifshitz Z."/>
            <person name="Cohen O."/>
            <person name="Gilbert J.A."/>
            <person name="Pupko T."/>
            <person name="Shuman H.A."/>
            <person name="Segal G."/>
        </authorList>
    </citation>
    <scope>NUCLEOTIDE SEQUENCE [LARGE SCALE GENOMIC DNA]</scope>
    <source>
        <strain evidence="6 7">WA-270A-C2</strain>
    </source>
</reference>
<dbReference type="GO" id="GO:0004733">
    <property type="term" value="F:pyridoxamine phosphate oxidase activity"/>
    <property type="evidence" value="ECO:0007669"/>
    <property type="project" value="InterPro"/>
</dbReference>
<feature type="binding site" evidence="4">
    <location>
        <position position="89"/>
    </location>
    <ligand>
        <name>FMN</name>
        <dbReference type="ChEBI" id="CHEBI:58210"/>
    </ligand>
</feature>
<sequence>MTQVLSPIACLKQWLLAEKEAGAANPQHAVLSTVASVPHPVPHSRVVAVREIMEDGLLFFTQRGTRKVNELMINPNAVLTFWFELHQRQISLEGEAHPLSAEENAWYWQNNAHEAQLRFSSYAPTSGQPIPSKDVLEQKRERLTMELKDKTIPLSPLYCGFRLIPLTVYCYSYRTDELSDVSRFSFSGGAWIHQLLSP</sequence>
<dbReference type="Pfam" id="PF01243">
    <property type="entry name" value="PNPOx_N"/>
    <property type="match status" value="1"/>
</dbReference>
<comment type="caution">
    <text evidence="6">The sequence shown here is derived from an EMBL/GenBank/DDBJ whole genome shotgun (WGS) entry which is preliminary data.</text>
</comment>
<dbReference type="PIRSF" id="PIRSF000190">
    <property type="entry name" value="Pyd_amn-ph_oxd"/>
    <property type="match status" value="1"/>
</dbReference>
<dbReference type="RefSeq" id="WP_058531446.1">
    <property type="nucleotide sequence ID" value="NZ_CAAAIN010000006.1"/>
</dbReference>
<evidence type="ECO:0000256" key="3">
    <source>
        <dbReference type="ARBA" id="ARBA00023002"/>
    </source>
</evidence>
<dbReference type="AlphaFoldDB" id="A0A0W0XW99"/>